<protein>
    <submittedName>
        <fullName evidence="1">Uncharacterized protein</fullName>
    </submittedName>
</protein>
<dbReference type="EMBL" id="OIVN01005013">
    <property type="protein sequence ID" value="SPD20472.1"/>
    <property type="molecule type" value="Genomic_DNA"/>
</dbReference>
<organism evidence="1">
    <name type="scientific">Fagus sylvatica</name>
    <name type="common">Beechnut</name>
    <dbReference type="NCBI Taxonomy" id="28930"/>
    <lineage>
        <taxon>Eukaryota</taxon>
        <taxon>Viridiplantae</taxon>
        <taxon>Streptophyta</taxon>
        <taxon>Embryophyta</taxon>
        <taxon>Tracheophyta</taxon>
        <taxon>Spermatophyta</taxon>
        <taxon>Magnoliopsida</taxon>
        <taxon>eudicotyledons</taxon>
        <taxon>Gunneridae</taxon>
        <taxon>Pentapetalae</taxon>
        <taxon>rosids</taxon>
        <taxon>fabids</taxon>
        <taxon>Fagales</taxon>
        <taxon>Fagaceae</taxon>
        <taxon>Fagus</taxon>
    </lineage>
</organism>
<gene>
    <name evidence="1" type="ORF">FSB_LOCUS48354</name>
</gene>
<proteinExistence type="predicted"/>
<evidence type="ECO:0000313" key="1">
    <source>
        <dbReference type="EMBL" id="SPD20472.1"/>
    </source>
</evidence>
<name>A0A2N9I741_FAGSY</name>
<dbReference type="AlphaFoldDB" id="A0A2N9I741"/>
<reference evidence="1" key="1">
    <citation type="submission" date="2018-02" db="EMBL/GenBank/DDBJ databases">
        <authorList>
            <person name="Cohen D.B."/>
            <person name="Kent A.D."/>
        </authorList>
    </citation>
    <scope>NUCLEOTIDE SEQUENCE</scope>
</reference>
<sequence length="46" mass="5208">MEAREPMPGLVFGVMPSFQEAKDATAELKDALDKYNFEQNLLPFAF</sequence>
<accession>A0A2N9I741</accession>